<keyword evidence="2" id="KW-1185">Reference proteome</keyword>
<sequence length="251" mass="28597">MPTEPPRVRFPMDFRHRIYLCMECHNHVLNVPRHNSNLVIRVPYVLEQSAVMAGGVICDAAGMAVNVRFGSPRCCWFRNRLPVVNVYCIQCHSHIGERLDLLCFQIWYCRVQCTPSEEVWCIGMEGLRFSPRITGRLSETTSESPVKECSCLRMQFLQVLQLLLFIFSLQLIKQSPKHCESEISSVIAVGFGRVNEVSFAALNVQLFKINLNSDYSSTSSVVHCSDYTDRNEFAPCSYSLLPFVKLKYVGA</sequence>
<dbReference type="Proteomes" id="UP001396334">
    <property type="component" value="Unassembled WGS sequence"/>
</dbReference>
<name>A0ABR2NQX4_9ROSI</name>
<evidence type="ECO:0000313" key="2">
    <source>
        <dbReference type="Proteomes" id="UP001396334"/>
    </source>
</evidence>
<organism evidence="1 2">
    <name type="scientific">Hibiscus sabdariffa</name>
    <name type="common">roselle</name>
    <dbReference type="NCBI Taxonomy" id="183260"/>
    <lineage>
        <taxon>Eukaryota</taxon>
        <taxon>Viridiplantae</taxon>
        <taxon>Streptophyta</taxon>
        <taxon>Embryophyta</taxon>
        <taxon>Tracheophyta</taxon>
        <taxon>Spermatophyta</taxon>
        <taxon>Magnoliopsida</taxon>
        <taxon>eudicotyledons</taxon>
        <taxon>Gunneridae</taxon>
        <taxon>Pentapetalae</taxon>
        <taxon>rosids</taxon>
        <taxon>malvids</taxon>
        <taxon>Malvales</taxon>
        <taxon>Malvaceae</taxon>
        <taxon>Malvoideae</taxon>
        <taxon>Hibiscus</taxon>
    </lineage>
</organism>
<proteinExistence type="predicted"/>
<gene>
    <name evidence="1" type="ORF">V6N11_028363</name>
</gene>
<evidence type="ECO:0008006" key="3">
    <source>
        <dbReference type="Google" id="ProtNLM"/>
    </source>
</evidence>
<dbReference type="EMBL" id="JBBPBN010000113">
    <property type="protein sequence ID" value="KAK8978360.1"/>
    <property type="molecule type" value="Genomic_DNA"/>
</dbReference>
<accession>A0ABR2NQX4</accession>
<comment type="caution">
    <text evidence="1">The sequence shown here is derived from an EMBL/GenBank/DDBJ whole genome shotgun (WGS) entry which is preliminary data.</text>
</comment>
<protein>
    <recommendedName>
        <fullName evidence="3">Yippee domain-containing protein</fullName>
    </recommendedName>
</protein>
<reference evidence="1 2" key="1">
    <citation type="journal article" date="2024" name="G3 (Bethesda)">
        <title>Genome assembly of Hibiscus sabdariffa L. provides insights into metabolisms of medicinal natural products.</title>
        <authorList>
            <person name="Kim T."/>
        </authorList>
    </citation>
    <scope>NUCLEOTIDE SEQUENCE [LARGE SCALE GENOMIC DNA]</scope>
    <source>
        <strain evidence="1">TK-2024</strain>
        <tissue evidence="1">Old leaves</tissue>
    </source>
</reference>
<evidence type="ECO:0000313" key="1">
    <source>
        <dbReference type="EMBL" id="KAK8978360.1"/>
    </source>
</evidence>